<keyword evidence="11" id="KW-1185">Reference proteome</keyword>
<comment type="caution">
    <text evidence="10">The sequence shown here is derived from an EMBL/GenBank/DDBJ whole genome shotgun (WGS) entry which is preliminary data.</text>
</comment>
<sequence length="468" mass="52982">MEVLNDKNGKYKECGPTGLTKIGLVRLGEAVPVYGVMAYYGIVLRTTSIYVPPWSRTFSSCSVYFFVLQIYPDPDSEKAIMGSVVYCIHHKEGCKWSGELRKLKAHLNTCKHDAVPCTNKCGAQIPRVLMEDHLKYTCPQRRARCEFCGKDFTGHTLENHVGSCGFEPIYCENKCGMKVQRRHLTQHKAAECSKRLVPCRYCSKEFVADTLQVHHTKCGRFPVACPNRCDVSILAREDLDLHLKDQCPILGICCPFKDAGCRFKGNRYALEKHVDDNTKQHLVLMCSVVTKQQHQIASLKSALSRISLNYSGTLIWKISDYTAKLTEAKTKEGMELVSPPFYTSQYGYKLQASVFLNGNGAGESSHISIYIKILPGEYDALLRWPFSHSVSFTLFDQSSVPEKACNIVESFIPDPTWKNFQRPSKEPDSLGFGFPRFVSHEMLKKRHFLKDDTMFIRVKVDPSKIVAV</sequence>
<dbReference type="PROSITE" id="PS50145">
    <property type="entry name" value="ZF_TRAF"/>
    <property type="match status" value="3"/>
</dbReference>
<evidence type="ECO:0000256" key="7">
    <source>
        <dbReference type="PROSITE-ProRule" id="PRU00207"/>
    </source>
</evidence>
<dbReference type="InterPro" id="IPR008974">
    <property type="entry name" value="TRAF-like"/>
</dbReference>
<dbReference type="PIRSF" id="PIRSF015614">
    <property type="entry name" value="TRAF"/>
    <property type="match status" value="1"/>
</dbReference>
<proteinExistence type="predicted"/>
<organism evidence="10 11">
    <name type="scientific">Periplaneta americana</name>
    <name type="common">American cockroach</name>
    <name type="synonym">Blatta americana</name>
    <dbReference type="NCBI Taxonomy" id="6978"/>
    <lineage>
        <taxon>Eukaryota</taxon>
        <taxon>Metazoa</taxon>
        <taxon>Ecdysozoa</taxon>
        <taxon>Arthropoda</taxon>
        <taxon>Hexapoda</taxon>
        <taxon>Insecta</taxon>
        <taxon>Pterygota</taxon>
        <taxon>Neoptera</taxon>
        <taxon>Polyneoptera</taxon>
        <taxon>Dictyoptera</taxon>
        <taxon>Blattodea</taxon>
        <taxon>Blattoidea</taxon>
        <taxon>Blattidae</taxon>
        <taxon>Blattinae</taxon>
        <taxon>Periplaneta</taxon>
    </lineage>
</organism>
<evidence type="ECO:0000256" key="1">
    <source>
        <dbReference type="ARBA" id="ARBA00004496"/>
    </source>
</evidence>
<feature type="domain" description="TRAF-type" evidence="9">
    <location>
        <begin position="105"/>
        <end position="158"/>
    </location>
</feature>
<comment type="subcellular location">
    <subcellularLocation>
        <location evidence="1">Cytoplasm</location>
    </subcellularLocation>
</comment>
<dbReference type="InterPro" id="IPR001293">
    <property type="entry name" value="Znf_TRAF"/>
</dbReference>
<dbReference type="InterPro" id="IPR012227">
    <property type="entry name" value="TNF_rcpt-assoc_TRAF_met"/>
</dbReference>
<keyword evidence="4" id="KW-0677">Repeat</keyword>
<feature type="zinc finger region" description="TRAF-type" evidence="7">
    <location>
        <begin position="105"/>
        <end position="158"/>
    </location>
</feature>
<dbReference type="PROSITE" id="PS50144">
    <property type="entry name" value="MATH"/>
    <property type="match status" value="1"/>
</dbReference>
<evidence type="ECO:0000256" key="2">
    <source>
        <dbReference type="ARBA" id="ARBA00022490"/>
    </source>
</evidence>
<evidence type="ECO:0000313" key="10">
    <source>
        <dbReference type="EMBL" id="KAJ4439573.1"/>
    </source>
</evidence>
<feature type="domain" description="MATH" evidence="8">
    <location>
        <begin position="311"/>
        <end position="460"/>
    </location>
</feature>
<dbReference type="Proteomes" id="UP001148838">
    <property type="component" value="Unassembled WGS sequence"/>
</dbReference>
<evidence type="ECO:0008006" key="12">
    <source>
        <dbReference type="Google" id="ProtNLM"/>
    </source>
</evidence>
<evidence type="ECO:0000256" key="6">
    <source>
        <dbReference type="ARBA" id="ARBA00022833"/>
    </source>
</evidence>
<gene>
    <name evidence="10" type="ORF">ANN_07700</name>
</gene>
<evidence type="ECO:0000256" key="4">
    <source>
        <dbReference type="ARBA" id="ARBA00022737"/>
    </source>
</evidence>
<keyword evidence="2" id="KW-0963">Cytoplasm</keyword>
<dbReference type="SMART" id="SM00061">
    <property type="entry name" value="MATH"/>
    <property type="match status" value="1"/>
</dbReference>
<evidence type="ECO:0000256" key="5">
    <source>
        <dbReference type="ARBA" id="ARBA00022771"/>
    </source>
</evidence>
<protein>
    <recommendedName>
        <fullName evidence="12">TNF receptor-associated factor 4</fullName>
    </recommendedName>
</protein>
<accession>A0ABQ8SZA9</accession>
<dbReference type="Gene3D" id="3.30.40.10">
    <property type="entry name" value="Zinc/RING finger domain, C3HC4 (zinc finger)"/>
    <property type="match status" value="3"/>
</dbReference>
<reference evidence="10 11" key="1">
    <citation type="journal article" date="2022" name="Allergy">
        <title>Genome assembly and annotation of Periplaneta americana reveal a comprehensive cockroach allergen profile.</title>
        <authorList>
            <person name="Wang L."/>
            <person name="Xiong Q."/>
            <person name="Saelim N."/>
            <person name="Wang L."/>
            <person name="Nong W."/>
            <person name="Wan A.T."/>
            <person name="Shi M."/>
            <person name="Liu X."/>
            <person name="Cao Q."/>
            <person name="Hui J.H.L."/>
            <person name="Sookrung N."/>
            <person name="Leung T.F."/>
            <person name="Tungtrongchitr A."/>
            <person name="Tsui S.K.W."/>
        </authorList>
    </citation>
    <scope>NUCLEOTIDE SEQUENCE [LARGE SCALE GENOMIC DNA]</scope>
    <source>
        <strain evidence="10">PWHHKU_190912</strain>
    </source>
</reference>
<dbReference type="Gene3D" id="2.60.210.10">
    <property type="entry name" value="Apoptosis, Tumor Necrosis Factor Receptor Associated Protein 2, Chain A"/>
    <property type="match status" value="1"/>
</dbReference>
<dbReference type="PANTHER" id="PTHR10131:SF94">
    <property type="entry name" value="TNF RECEPTOR-ASSOCIATED FACTOR 4"/>
    <property type="match status" value="1"/>
</dbReference>
<dbReference type="SUPFAM" id="SSF49599">
    <property type="entry name" value="TRAF domain-like"/>
    <property type="match status" value="5"/>
</dbReference>
<evidence type="ECO:0000259" key="8">
    <source>
        <dbReference type="PROSITE" id="PS50144"/>
    </source>
</evidence>
<keyword evidence="3 7" id="KW-0479">Metal-binding</keyword>
<feature type="zinc finger region" description="TRAF-type" evidence="7">
    <location>
        <begin position="160"/>
        <end position="212"/>
    </location>
</feature>
<feature type="domain" description="TRAF-type" evidence="9">
    <location>
        <begin position="160"/>
        <end position="212"/>
    </location>
</feature>
<dbReference type="InterPro" id="IPR013083">
    <property type="entry name" value="Znf_RING/FYVE/PHD"/>
</dbReference>
<keyword evidence="6 7" id="KW-0862">Zinc</keyword>
<dbReference type="InterPro" id="IPR002083">
    <property type="entry name" value="MATH/TRAF_dom"/>
</dbReference>
<dbReference type="Pfam" id="PF02176">
    <property type="entry name" value="zf-TRAF"/>
    <property type="match status" value="2"/>
</dbReference>
<evidence type="ECO:0000259" key="9">
    <source>
        <dbReference type="PROSITE" id="PS50145"/>
    </source>
</evidence>
<dbReference type="EMBL" id="JAJSOF020000017">
    <property type="protein sequence ID" value="KAJ4439573.1"/>
    <property type="molecule type" value="Genomic_DNA"/>
</dbReference>
<feature type="domain" description="TRAF-type" evidence="9">
    <location>
        <begin position="213"/>
        <end position="271"/>
    </location>
</feature>
<dbReference type="InterPro" id="IPR049342">
    <property type="entry name" value="TRAF1-6_MATH_dom"/>
</dbReference>
<dbReference type="Pfam" id="PF21355">
    <property type="entry name" value="TRAF-mep_MATH"/>
    <property type="match status" value="1"/>
</dbReference>
<feature type="zinc finger region" description="TRAF-type" evidence="7">
    <location>
        <begin position="213"/>
        <end position="271"/>
    </location>
</feature>
<evidence type="ECO:0000313" key="11">
    <source>
        <dbReference type="Proteomes" id="UP001148838"/>
    </source>
</evidence>
<name>A0ABQ8SZA9_PERAM</name>
<dbReference type="PANTHER" id="PTHR10131">
    <property type="entry name" value="TNF RECEPTOR ASSOCIATED FACTOR"/>
    <property type="match status" value="1"/>
</dbReference>
<keyword evidence="5 7" id="KW-0863">Zinc-finger</keyword>
<evidence type="ECO:0000256" key="3">
    <source>
        <dbReference type="ARBA" id="ARBA00022723"/>
    </source>
</evidence>